<dbReference type="RefSeq" id="WP_172344921.1">
    <property type="nucleotide sequence ID" value="NZ_CASYYZ010000106.1"/>
</dbReference>
<dbReference type="Proteomes" id="UP000820977">
    <property type="component" value="Unassembled WGS sequence"/>
</dbReference>
<keyword evidence="3" id="KW-1185">Reference proteome</keyword>
<dbReference type="EMBL" id="JABKKJ010000012">
    <property type="protein sequence ID" value="NPE25461.1"/>
    <property type="molecule type" value="Genomic_DNA"/>
</dbReference>
<feature type="domain" description="Peptidase M15C" evidence="1">
    <location>
        <begin position="199"/>
        <end position="270"/>
    </location>
</feature>
<organism evidence="2 3">
    <name type="scientific">Xylanibacter caecicola</name>
    <dbReference type="NCBI Taxonomy" id="2736294"/>
    <lineage>
        <taxon>Bacteria</taxon>
        <taxon>Pseudomonadati</taxon>
        <taxon>Bacteroidota</taxon>
        <taxon>Bacteroidia</taxon>
        <taxon>Bacteroidales</taxon>
        <taxon>Prevotellaceae</taxon>
        <taxon>Xylanibacter</taxon>
    </lineage>
</organism>
<name>A0ABX2B2F9_9BACT</name>
<dbReference type="SUPFAM" id="SSF55166">
    <property type="entry name" value="Hedgehog/DD-peptidase"/>
    <property type="match status" value="1"/>
</dbReference>
<evidence type="ECO:0000259" key="1">
    <source>
        <dbReference type="Pfam" id="PF13539"/>
    </source>
</evidence>
<comment type="caution">
    <text evidence="2">The sequence shown here is derived from an EMBL/GenBank/DDBJ whole genome shotgun (WGS) entry which is preliminary data.</text>
</comment>
<accession>A0ABX2B2F9</accession>
<reference evidence="2 3" key="1">
    <citation type="submission" date="2020-05" db="EMBL/GenBank/DDBJ databases">
        <title>Distinct polysaccharide utilization as determinants for interspecies competition between intestinal Prevotella spp.</title>
        <authorList>
            <person name="Galvez E.J.C."/>
            <person name="Iljazovic A."/>
            <person name="Strowig T."/>
        </authorList>
    </citation>
    <scope>NUCLEOTIDE SEQUENCE [LARGE SCALE GENOMIC DNA]</scope>
    <source>
        <strain evidence="2 3">PCHR</strain>
    </source>
</reference>
<proteinExistence type="predicted"/>
<gene>
    <name evidence="2" type="ORF">HPS54_08050</name>
</gene>
<dbReference type="Gene3D" id="3.30.1380.10">
    <property type="match status" value="1"/>
</dbReference>
<protein>
    <submittedName>
        <fullName evidence="2">M15 family metallopeptidase</fullName>
    </submittedName>
</protein>
<dbReference type="InterPro" id="IPR009045">
    <property type="entry name" value="Zn_M74/Hedgehog-like"/>
</dbReference>
<sequence>MNKMNAFLILYFIACVGCVSNPRVKADDAATGVETSLKQDSSGRNGGNVAAIPAGARILIDVYPDAGMKYKDGYIVFPDGERILYDDGKKKSFTVMLDNSDVEDMFGMRYDTASSKPGYLSDAGRSRCEALFKKMYGKSASEVASRMETVDWFGQKIKFTKVNGASSQLGKVVAELKTKPHLAKYLKPASTFYWRNVRGAKRMSAHSYGIAIDINVKMSDYWLWANKGKGETAKILYKNRIPLELVRVFEKHGFVWGGRWYHYDTMHFEYRPEQLANKV</sequence>
<dbReference type="InterPro" id="IPR039561">
    <property type="entry name" value="Peptidase_M15C"/>
</dbReference>
<evidence type="ECO:0000313" key="3">
    <source>
        <dbReference type="Proteomes" id="UP000820977"/>
    </source>
</evidence>
<dbReference type="Pfam" id="PF13539">
    <property type="entry name" value="Peptidase_M15_4"/>
    <property type="match status" value="1"/>
</dbReference>
<evidence type="ECO:0000313" key="2">
    <source>
        <dbReference type="EMBL" id="NPE25461.1"/>
    </source>
</evidence>